<dbReference type="STRING" id="417292.SAMN05421806_102503"/>
<dbReference type="OrthoDB" id="525039at2"/>
<evidence type="ECO:0000256" key="1">
    <source>
        <dbReference type="ARBA" id="ARBA00022801"/>
    </source>
</evidence>
<evidence type="ECO:0000256" key="2">
    <source>
        <dbReference type="SAM" id="SignalP"/>
    </source>
</evidence>
<organism evidence="3 4">
    <name type="scientific">Streptomyces indicus</name>
    <dbReference type="NCBI Taxonomy" id="417292"/>
    <lineage>
        <taxon>Bacteria</taxon>
        <taxon>Bacillati</taxon>
        <taxon>Actinomycetota</taxon>
        <taxon>Actinomycetes</taxon>
        <taxon>Kitasatosporales</taxon>
        <taxon>Streptomycetaceae</taxon>
        <taxon>Streptomyces</taxon>
    </lineage>
</organism>
<dbReference type="InterPro" id="IPR023365">
    <property type="entry name" value="Sortase_dom-sf"/>
</dbReference>
<feature type="chain" id="PRO_5011695788" evidence="2">
    <location>
        <begin position="38"/>
        <end position="209"/>
    </location>
</feature>
<dbReference type="Proteomes" id="UP000199155">
    <property type="component" value="Unassembled WGS sequence"/>
</dbReference>
<feature type="signal peptide" evidence="2">
    <location>
        <begin position="1"/>
        <end position="37"/>
    </location>
</feature>
<dbReference type="Gene3D" id="2.40.260.10">
    <property type="entry name" value="Sortase"/>
    <property type="match status" value="1"/>
</dbReference>
<keyword evidence="4" id="KW-1185">Reference proteome</keyword>
<dbReference type="InterPro" id="IPR042001">
    <property type="entry name" value="Sortase_F"/>
</dbReference>
<protein>
    <submittedName>
        <fullName evidence="3">LPXTG-site transpeptidase (Sortase) family protein</fullName>
    </submittedName>
</protein>
<dbReference type="GO" id="GO:0016787">
    <property type="term" value="F:hydrolase activity"/>
    <property type="evidence" value="ECO:0007669"/>
    <property type="project" value="UniProtKB-KW"/>
</dbReference>
<keyword evidence="1" id="KW-0378">Hydrolase</keyword>
<dbReference type="NCBIfam" id="NF033748">
    <property type="entry name" value="class_F_sortase"/>
    <property type="match status" value="1"/>
</dbReference>
<dbReference type="AlphaFoldDB" id="A0A1G8WKY7"/>
<sequence>MTTPTLPRTPRRATRIAAASVLTVSLGAGLMACGQGAQPGPDVKVANTATAQAKQAAQAMQRSKPTGLKIESAGVDATSMLDLTTDSTGELQVPPADKAELPGWWQDGPTPGEKGASVLVAHYDTAKGPALMKNVKDIKIGDAVEVKRADGTTAHFKVREIEQVNKKDFPTNKVYGETNRAELRILTCGGGLKDGHRTDNIILYADLVQ</sequence>
<dbReference type="EMBL" id="FNFF01000002">
    <property type="protein sequence ID" value="SDJ78260.1"/>
    <property type="molecule type" value="Genomic_DNA"/>
</dbReference>
<dbReference type="SUPFAM" id="SSF63817">
    <property type="entry name" value="Sortase"/>
    <property type="match status" value="1"/>
</dbReference>
<dbReference type="InterPro" id="IPR005754">
    <property type="entry name" value="Sortase"/>
</dbReference>
<name>A0A1G8WKY7_9ACTN</name>
<dbReference type="Pfam" id="PF04203">
    <property type="entry name" value="Sortase"/>
    <property type="match status" value="1"/>
</dbReference>
<evidence type="ECO:0000313" key="4">
    <source>
        <dbReference type="Proteomes" id="UP000199155"/>
    </source>
</evidence>
<keyword evidence="2" id="KW-0732">Signal</keyword>
<proteinExistence type="predicted"/>
<accession>A0A1G8WKY7</accession>
<reference evidence="3 4" key="1">
    <citation type="submission" date="2016-10" db="EMBL/GenBank/DDBJ databases">
        <authorList>
            <person name="de Groot N.N."/>
        </authorList>
    </citation>
    <scope>NUCLEOTIDE SEQUENCE [LARGE SCALE GENOMIC DNA]</scope>
    <source>
        <strain evidence="3 4">CGMCC 4.5727</strain>
    </source>
</reference>
<dbReference type="RefSeq" id="WP_093608252.1">
    <property type="nucleotide sequence ID" value="NZ_FNFF01000002.1"/>
</dbReference>
<evidence type="ECO:0000313" key="3">
    <source>
        <dbReference type="EMBL" id="SDJ78260.1"/>
    </source>
</evidence>
<gene>
    <name evidence="3" type="ORF">SAMN05421806_102503</name>
</gene>
<dbReference type="CDD" id="cd05829">
    <property type="entry name" value="Sortase_F"/>
    <property type="match status" value="1"/>
</dbReference>